<evidence type="ECO:0000256" key="1">
    <source>
        <dbReference type="ARBA" id="ARBA00005336"/>
    </source>
</evidence>
<gene>
    <name evidence="5" type="primary">bglX_4</name>
    <name evidence="5" type="ORF">ERS852511_02090</name>
</gene>
<dbReference type="Pfam" id="PF01915">
    <property type="entry name" value="Glyco_hydro_3_C"/>
    <property type="match status" value="1"/>
</dbReference>
<dbReference type="InterPro" id="IPR026891">
    <property type="entry name" value="Fn3-like"/>
</dbReference>
<dbReference type="FunFam" id="3.20.20.300:FF:000037">
    <property type="entry name" value="Periplasmic beta-glucosidase, xylosidase/arabinosidase"/>
    <property type="match status" value="1"/>
</dbReference>
<dbReference type="PROSITE" id="PS00775">
    <property type="entry name" value="GLYCOSYL_HYDROL_F3"/>
    <property type="match status" value="1"/>
</dbReference>
<accession>C6IQS4</accession>
<dbReference type="EC" id="3.2.1.21" evidence="5"/>
<dbReference type="FunFam" id="3.40.50.1700:FF:000016">
    <property type="entry name" value="Periplasmic beta-glucosidase, xylosidase/arabinosidase"/>
    <property type="match status" value="1"/>
</dbReference>
<evidence type="ECO:0000256" key="3">
    <source>
        <dbReference type="RuleBase" id="RU361161"/>
    </source>
</evidence>
<evidence type="ECO:0000313" key="5">
    <source>
        <dbReference type="EMBL" id="CUP42808.1"/>
    </source>
</evidence>
<dbReference type="GO" id="GO:0008422">
    <property type="term" value="F:beta-glucosidase activity"/>
    <property type="evidence" value="ECO:0007669"/>
    <property type="project" value="UniProtKB-EC"/>
</dbReference>
<dbReference type="Gene3D" id="2.60.40.10">
    <property type="entry name" value="Immunoglobulins"/>
    <property type="match status" value="1"/>
</dbReference>
<dbReference type="InterPro" id="IPR036881">
    <property type="entry name" value="Glyco_hydro_3_C_sf"/>
</dbReference>
<keyword evidence="2 3" id="KW-0378">Hydrolase</keyword>
<comment type="similarity">
    <text evidence="1 3">Belongs to the glycosyl hydrolase 3 family.</text>
</comment>
<dbReference type="EMBL" id="CZAP01000005">
    <property type="protein sequence ID" value="CUP42808.1"/>
    <property type="molecule type" value="Genomic_DNA"/>
</dbReference>
<name>C6IQS4_BACT4</name>
<dbReference type="InterPro" id="IPR019800">
    <property type="entry name" value="Glyco_hydro_3_AS"/>
</dbReference>
<dbReference type="InterPro" id="IPR017853">
    <property type="entry name" value="GH"/>
</dbReference>
<dbReference type="Pfam" id="PF14310">
    <property type="entry name" value="Fn3-like"/>
    <property type="match status" value="1"/>
</dbReference>
<dbReference type="GO" id="GO:0009251">
    <property type="term" value="P:glucan catabolic process"/>
    <property type="evidence" value="ECO:0007669"/>
    <property type="project" value="TreeGrafter"/>
</dbReference>
<dbReference type="Pfam" id="PF00933">
    <property type="entry name" value="Glyco_hydro_3"/>
    <property type="match status" value="1"/>
</dbReference>
<feature type="domain" description="Fibronectin type III-like" evidence="4">
    <location>
        <begin position="732"/>
        <end position="801"/>
    </location>
</feature>
<keyword evidence="3 5" id="KW-0326">Glycosidase</keyword>
<dbReference type="InterPro" id="IPR036962">
    <property type="entry name" value="Glyco_hydro_3_N_sf"/>
</dbReference>
<protein>
    <submittedName>
        <fullName evidence="5">Periplasmic beta-glucosidase, xylosidase/arabinosidase</fullName>
        <ecNumber evidence="5">3.2.1.21</ecNumber>
    </submittedName>
</protein>
<dbReference type="Proteomes" id="UP000095576">
    <property type="component" value="Unassembled WGS sequence"/>
</dbReference>
<dbReference type="Gene3D" id="3.20.20.300">
    <property type="entry name" value="Glycoside hydrolase, family 3, N-terminal domain"/>
    <property type="match status" value="1"/>
</dbReference>
<sequence length="815" mass="90297">MKQKFRQLGTKVSPHETSAKPTESNFYIISYCMMTKRLYILIVGLAMNVVAFAQSSLLPYKNPVLSVDERVKDLLSRMTLEEKVGQLLCPLGWEMYEIKDDEVHPSEKFKRLMKEKNAGMLWATYRADPWTKKTLENGLNPELAAKAGNALQKYVIENTRLGIPLFLAEEAPHGHMAIGTTVFPTGIGMAATWSPVLIEEVGNVIAKEIRSQGAHISYGPVLDLSRDPRWSRVEETFGEDPVLSGRLGAAMVIGLGSGDLSREYATIATLKHFLAYAVPEGGQNGNYASVGTRDLHENFLPPFQEAIDAGALSVMTSYNSIDGIPCTANYYLLTQLLRNEWRFRGFVVSDLYSIEGVHESHFVAPTIEEAAMQVVSAGVDIDLGGNAFMNLTHAVQSGKISEAVIDTAVCRVLRMKFEMGLFEHPYVNPKSATKVVRSEEHIRLAHKVAQSSIVLLKNKNSILPLNKKIKKVAVVGPNADNRYNMLGDYTAPQEDENIKTVLDGVISKLSPSKVEYVRGCAIRDTTVNEIAEVVEAASRSEVIIAVVGGSSARDFKTSYQETGAAIADEKSISDMECGEGFDRATLTLLGKQQDLLNALKATGKPLIVVYIEGRPLDKVWASEYADALLTASYPGQEGGYAIADVLFGDYNPAGRLPVSVPRSVGQIPVYYNKKAPCNHDYVEQAASPLYTFGYGLSYTTFEYSDLQVIRKSPCYFEVSFKVKNTGSYDGEEVAQLYLRDEYASVVQPLRQLKCFERFFLKRGEEKEIFFTLTEKDLSIIDRNMARVVETGDFRIMIGASSDDIRLTKDIFVESQ</sequence>
<evidence type="ECO:0000259" key="4">
    <source>
        <dbReference type="SMART" id="SM01217"/>
    </source>
</evidence>
<dbReference type="InterPro" id="IPR001764">
    <property type="entry name" value="Glyco_hydro_3_N"/>
</dbReference>
<dbReference type="Gene3D" id="3.40.50.1700">
    <property type="entry name" value="Glycoside hydrolase family 3 C-terminal domain"/>
    <property type="match status" value="1"/>
</dbReference>
<proteinExistence type="inferred from homology"/>
<dbReference type="AlphaFoldDB" id="C6IQS4"/>
<dbReference type="PRINTS" id="PR00133">
    <property type="entry name" value="GLHYDRLASE3"/>
</dbReference>
<dbReference type="FunFam" id="2.60.40.10:FF:002798">
    <property type="entry name" value="Periplasmic beta-glucosidase, xylosidase/arabinosidase"/>
    <property type="match status" value="1"/>
</dbReference>
<dbReference type="SMART" id="SM01217">
    <property type="entry name" value="Fn3_like"/>
    <property type="match status" value="1"/>
</dbReference>
<organism evidence="5 6">
    <name type="scientific">Bacteroides thetaiotaomicron</name>
    <dbReference type="NCBI Taxonomy" id="818"/>
    <lineage>
        <taxon>Bacteria</taxon>
        <taxon>Pseudomonadati</taxon>
        <taxon>Bacteroidota</taxon>
        <taxon>Bacteroidia</taxon>
        <taxon>Bacteroidales</taxon>
        <taxon>Bacteroidaceae</taxon>
        <taxon>Bacteroides</taxon>
    </lineage>
</organism>
<dbReference type="PANTHER" id="PTHR30620:SF123">
    <property type="entry name" value="BETA-XYLOSIDASE"/>
    <property type="match status" value="1"/>
</dbReference>
<dbReference type="InterPro" id="IPR002772">
    <property type="entry name" value="Glyco_hydro_3_C"/>
</dbReference>
<accession>A0A174N8F6</accession>
<dbReference type="InterPro" id="IPR013783">
    <property type="entry name" value="Ig-like_fold"/>
</dbReference>
<reference evidence="5 6" key="1">
    <citation type="submission" date="2015-09" db="EMBL/GenBank/DDBJ databases">
        <authorList>
            <consortium name="Pathogen Informatics"/>
        </authorList>
    </citation>
    <scope>NUCLEOTIDE SEQUENCE [LARGE SCALE GENOMIC DNA]</scope>
    <source>
        <strain evidence="5 6">2789STDY5834899</strain>
    </source>
</reference>
<evidence type="ECO:0000313" key="6">
    <source>
        <dbReference type="Proteomes" id="UP000095576"/>
    </source>
</evidence>
<dbReference type="PANTHER" id="PTHR30620">
    <property type="entry name" value="PERIPLASMIC BETA-GLUCOSIDASE-RELATED"/>
    <property type="match status" value="1"/>
</dbReference>
<dbReference type="SUPFAM" id="SSF52279">
    <property type="entry name" value="Beta-D-glucan exohydrolase, C-terminal domain"/>
    <property type="match status" value="1"/>
</dbReference>
<evidence type="ECO:0000256" key="2">
    <source>
        <dbReference type="ARBA" id="ARBA00022801"/>
    </source>
</evidence>
<dbReference type="HOGENOM" id="CLU_004542_5_1_10"/>
<dbReference type="InterPro" id="IPR051915">
    <property type="entry name" value="Cellulose_Degrad_GH3"/>
</dbReference>
<dbReference type="SUPFAM" id="SSF51445">
    <property type="entry name" value="(Trans)glycosidases"/>
    <property type="match status" value="1"/>
</dbReference>